<feature type="compositionally biased region" description="Basic and acidic residues" evidence="1">
    <location>
        <begin position="50"/>
        <end position="71"/>
    </location>
</feature>
<evidence type="ECO:0000313" key="3">
    <source>
        <dbReference type="Proteomes" id="UP001287286"/>
    </source>
</evidence>
<proteinExistence type="predicted"/>
<name>A0ABR0CDP8_PURLI</name>
<dbReference type="EMBL" id="JAWRVI010000004">
    <property type="protein sequence ID" value="KAK4094265.1"/>
    <property type="molecule type" value="Genomic_DNA"/>
</dbReference>
<dbReference type="Proteomes" id="UP001287286">
    <property type="component" value="Unassembled WGS sequence"/>
</dbReference>
<accession>A0ABR0CDP8</accession>
<reference evidence="2 3" key="1">
    <citation type="journal article" date="2024" name="Microbiol. Resour. Announc.">
        <title>Genome annotations for the ascomycete fungi Trichoderma harzianum, Trichoderma aggressivum, and Purpureocillium lilacinum.</title>
        <authorList>
            <person name="Beijen E.P.W."/>
            <person name="Ohm R.A."/>
        </authorList>
    </citation>
    <scope>NUCLEOTIDE SEQUENCE [LARGE SCALE GENOMIC DNA]</scope>
    <source>
        <strain evidence="2 3">CBS 150709</strain>
    </source>
</reference>
<feature type="region of interest" description="Disordered" evidence="1">
    <location>
        <begin position="118"/>
        <end position="151"/>
    </location>
</feature>
<evidence type="ECO:0000313" key="2">
    <source>
        <dbReference type="EMBL" id="KAK4094265.1"/>
    </source>
</evidence>
<sequence>MAPFQNVPGRRLRPTLPYPLRFRFRFRSGSDPRARSRGEVKGAGALFPTSHDHHPFDSQEERQAGRDRDSSRVPTPRAENVPCACHDPARGAADGQWSVIGGGPQENEENARVRARARVEGGGGGGARERRGGEPEGGGRDMDCSVSSERRVRGAATLKDTTDDLRCDYVQDIPAEPSERGHGARQYLAAAAAAARQDKTGKARTQITAHVTRDVSRQRPCQPCIASYICTVLLRLMRCSASMDGSIPGKRPRGQSGPVRLALPCPIPRSDHGLR</sequence>
<feature type="region of interest" description="Disordered" evidence="1">
    <location>
        <begin position="94"/>
        <end position="113"/>
    </location>
</feature>
<organism evidence="2 3">
    <name type="scientific">Purpureocillium lilacinum</name>
    <name type="common">Paecilomyces lilacinus</name>
    <dbReference type="NCBI Taxonomy" id="33203"/>
    <lineage>
        <taxon>Eukaryota</taxon>
        <taxon>Fungi</taxon>
        <taxon>Dikarya</taxon>
        <taxon>Ascomycota</taxon>
        <taxon>Pezizomycotina</taxon>
        <taxon>Sordariomycetes</taxon>
        <taxon>Hypocreomycetidae</taxon>
        <taxon>Hypocreales</taxon>
        <taxon>Ophiocordycipitaceae</taxon>
        <taxon>Purpureocillium</taxon>
    </lineage>
</organism>
<protein>
    <submittedName>
        <fullName evidence="2">Uncharacterized protein</fullName>
    </submittedName>
</protein>
<comment type="caution">
    <text evidence="2">The sequence shown here is derived from an EMBL/GenBank/DDBJ whole genome shotgun (WGS) entry which is preliminary data.</text>
</comment>
<evidence type="ECO:0000256" key="1">
    <source>
        <dbReference type="SAM" id="MobiDB-lite"/>
    </source>
</evidence>
<keyword evidence="3" id="KW-1185">Reference proteome</keyword>
<gene>
    <name evidence="2" type="ORF">Purlil1_1756</name>
</gene>
<feature type="region of interest" description="Disordered" evidence="1">
    <location>
        <begin position="245"/>
        <end position="275"/>
    </location>
</feature>
<feature type="compositionally biased region" description="Basic and acidic residues" evidence="1">
    <location>
        <begin position="127"/>
        <end position="151"/>
    </location>
</feature>
<feature type="compositionally biased region" description="Basic and acidic residues" evidence="1">
    <location>
        <begin position="28"/>
        <end position="40"/>
    </location>
</feature>
<feature type="region of interest" description="Disordered" evidence="1">
    <location>
        <begin position="26"/>
        <end position="89"/>
    </location>
</feature>